<evidence type="ECO:0000256" key="6">
    <source>
        <dbReference type="ARBA" id="ARBA00023077"/>
    </source>
</evidence>
<keyword evidence="8 15" id="KW-0675">Receptor</keyword>
<accession>A0A942WL95</accession>
<keyword evidence="3 10" id="KW-1134">Transmembrane beta strand</keyword>
<dbReference type="CDD" id="cd01347">
    <property type="entry name" value="ligand_gated_channel"/>
    <property type="match status" value="1"/>
</dbReference>
<dbReference type="InterPro" id="IPR010917">
    <property type="entry name" value="TonB_rcpt_CS"/>
</dbReference>
<comment type="similarity">
    <text evidence="10 11">Belongs to the TonB-dependent receptor family.</text>
</comment>
<evidence type="ECO:0000256" key="11">
    <source>
        <dbReference type="RuleBase" id="RU003357"/>
    </source>
</evidence>
<evidence type="ECO:0000256" key="10">
    <source>
        <dbReference type="PROSITE-ProRule" id="PRU01360"/>
    </source>
</evidence>
<dbReference type="RefSeq" id="WP_278466712.1">
    <property type="nucleotide sequence ID" value="NZ_JAGZMU010000001.1"/>
</dbReference>
<dbReference type="InterPro" id="IPR012910">
    <property type="entry name" value="Plug_dom"/>
</dbReference>
<dbReference type="Proteomes" id="UP000778864">
    <property type="component" value="Unassembled WGS sequence"/>
</dbReference>
<feature type="domain" description="TonB-dependent receptor-like beta-barrel" evidence="13">
    <location>
        <begin position="287"/>
        <end position="737"/>
    </location>
</feature>
<evidence type="ECO:0000256" key="7">
    <source>
        <dbReference type="ARBA" id="ARBA00023136"/>
    </source>
</evidence>
<gene>
    <name evidence="15" type="ORF">KHZ90_03000</name>
</gene>
<dbReference type="PROSITE" id="PS01156">
    <property type="entry name" value="TONB_DEPENDENT_REC_2"/>
    <property type="match status" value="1"/>
</dbReference>
<dbReference type="InterPro" id="IPR037066">
    <property type="entry name" value="Plug_dom_sf"/>
</dbReference>
<keyword evidence="5" id="KW-0732">Signal</keyword>
<dbReference type="Gene3D" id="2.40.170.20">
    <property type="entry name" value="TonB-dependent receptor, beta-barrel domain"/>
    <property type="match status" value="1"/>
</dbReference>
<evidence type="ECO:0000256" key="2">
    <source>
        <dbReference type="ARBA" id="ARBA00022448"/>
    </source>
</evidence>
<dbReference type="PROSITE" id="PS52016">
    <property type="entry name" value="TONB_DEPENDENT_REC_3"/>
    <property type="match status" value="1"/>
</dbReference>
<dbReference type="GO" id="GO:0044718">
    <property type="term" value="P:siderophore transmembrane transport"/>
    <property type="evidence" value="ECO:0007669"/>
    <property type="project" value="TreeGrafter"/>
</dbReference>
<evidence type="ECO:0000256" key="9">
    <source>
        <dbReference type="ARBA" id="ARBA00023237"/>
    </source>
</evidence>
<dbReference type="InterPro" id="IPR000531">
    <property type="entry name" value="Beta-barrel_TonB"/>
</dbReference>
<reference evidence="15" key="1">
    <citation type="submission" date="2021-02" db="EMBL/GenBank/DDBJ databases">
        <title>Infant gut strain persistence is associated with maternal origin, phylogeny, and functional potential including surface adhesion and iron acquisition.</title>
        <authorList>
            <person name="Lou Y.C."/>
        </authorList>
    </citation>
    <scope>NUCLEOTIDE SEQUENCE</scope>
    <source>
        <strain evidence="15">L3_108_031G1_dasL3_108_031G1_concoct_20</strain>
    </source>
</reference>
<keyword evidence="6 11" id="KW-0798">TonB box</keyword>
<evidence type="ECO:0000259" key="13">
    <source>
        <dbReference type="Pfam" id="PF00593"/>
    </source>
</evidence>
<evidence type="ECO:0000256" key="8">
    <source>
        <dbReference type="ARBA" id="ARBA00023170"/>
    </source>
</evidence>
<keyword evidence="9 10" id="KW-0998">Cell outer membrane</keyword>
<feature type="region of interest" description="Disordered" evidence="12">
    <location>
        <begin position="370"/>
        <end position="392"/>
    </location>
</feature>
<dbReference type="AlphaFoldDB" id="A0A942WL95"/>
<protein>
    <submittedName>
        <fullName evidence="15">TonB-dependent receptor</fullName>
    </submittedName>
</protein>
<evidence type="ECO:0000256" key="1">
    <source>
        <dbReference type="ARBA" id="ARBA00004571"/>
    </source>
</evidence>
<evidence type="ECO:0000313" key="16">
    <source>
        <dbReference type="Proteomes" id="UP000778864"/>
    </source>
</evidence>
<keyword evidence="2 10" id="KW-0813">Transport</keyword>
<name>A0A942WL95_VEIPA</name>
<feature type="domain" description="TonB-dependent receptor plug" evidence="14">
    <location>
        <begin position="67"/>
        <end position="168"/>
    </location>
</feature>
<comment type="subcellular location">
    <subcellularLocation>
        <location evidence="1 10">Cell outer membrane</location>
        <topology evidence="1 10">Multi-pass membrane protein</topology>
    </subcellularLocation>
</comment>
<dbReference type="PANTHER" id="PTHR30069:SF29">
    <property type="entry name" value="HEMOGLOBIN AND HEMOGLOBIN-HAPTOGLOBIN-BINDING PROTEIN 1-RELATED"/>
    <property type="match status" value="1"/>
</dbReference>
<dbReference type="Pfam" id="PF00593">
    <property type="entry name" value="TonB_dep_Rec_b-barrel"/>
    <property type="match status" value="1"/>
</dbReference>
<dbReference type="InterPro" id="IPR039426">
    <property type="entry name" value="TonB-dep_rcpt-like"/>
</dbReference>
<evidence type="ECO:0000313" key="15">
    <source>
        <dbReference type="EMBL" id="MBS4892731.1"/>
    </source>
</evidence>
<dbReference type="InterPro" id="IPR036942">
    <property type="entry name" value="Beta-barrel_TonB_sf"/>
</dbReference>
<evidence type="ECO:0000256" key="3">
    <source>
        <dbReference type="ARBA" id="ARBA00022452"/>
    </source>
</evidence>
<proteinExistence type="inferred from homology"/>
<organism evidence="15 16">
    <name type="scientific">Veillonella parvula</name>
    <name type="common">Staphylococcus parvulus</name>
    <dbReference type="NCBI Taxonomy" id="29466"/>
    <lineage>
        <taxon>Bacteria</taxon>
        <taxon>Bacillati</taxon>
        <taxon>Bacillota</taxon>
        <taxon>Negativicutes</taxon>
        <taxon>Veillonellales</taxon>
        <taxon>Veillonellaceae</taxon>
        <taxon>Veillonella</taxon>
    </lineage>
</organism>
<dbReference type="EMBL" id="JAGZMU010000001">
    <property type="protein sequence ID" value="MBS4892731.1"/>
    <property type="molecule type" value="Genomic_DNA"/>
</dbReference>
<evidence type="ECO:0000259" key="14">
    <source>
        <dbReference type="Pfam" id="PF07715"/>
    </source>
</evidence>
<dbReference type="Pfam" id="PF07715">
    <property type="entry name" value="Plug"/>
    <property type="match status" value="1"/>
</dbReference>
<comment type="caution">
    <text evidence="15">The sequence shown here is derived from an EMBL/GenBank/DDBJ whole genome shotgun (WGS) entry which is preliminary data.</text>
</comment>
<feature type="compositionally biased region" description="Low complexity" evidence="12">
    <location>
        <begin position="373"/>
        <end position="388"/>
    </location>
</feature>
<evidence type="ECO:0000256" key="5">
    <source>
        <dbReference type="ARBA" id="ARBA00022729"/>
    </source>
</evidence>
<dbReference type="GO" id="GO:0009279">
    <property type="term" value="C:cell outer membrane"/>
    <property type="evidence" value="ECO:0007669"/>
    <property type="project" value="UniProtKB-SubCell"/>
</dbReference>
<keyword evidence="4 10" id="KW-0812">Transmembrane</keyword>
<keyword evidence="7 10" id="KW-0472">Membrane</keyword>
<sequence length="761" mass="86746">MRNSKYEKKNSAWNQTITSKALLFSMILTAMSGQVVNAIDKNVTDEPVTLPTYNVTVTATRTMEDIVKTPSSVSVVTAEDIEARRADTVADALQMLPGVYKSQKANGSLQIRGFDSTNTLVLLNGVPMNNTFNNSVDWEAIPVHSIERIELVRGPSSSLYGGRGVAGVISIQTKQSDPKKSVKDIHWHGQIGYGSHGTLNNELGFDARVSDRVAVGMSFEQRRTDGYPGFFITGKATKIKPNTKTVTPDNPVPQTKDGAYLLGSRGNKSYNNKSLSTYITMNLRDRESLTYSYLYTKNRYAYENPMSTITVNGKPVFSGNIKINDQKYVALRTSRYLGYDGLKEYHAHNLQYKNDKSKLQVTFNVLDRKKDGFSSPNSPNTPNYNGPGDDSFYPGKTINLDAQKIWDRMGKHSLVAGLNWKKENFDQKRRELTNWRNHSSFDSTTYPGGLYEINKGATNNLALFIQDTYRPNNDWAIYTGLRIDRFKKYHGQHVTYDKVNKKYDTVNHGEGTYTELSPRLAIEHYLNDSLNVYASYGHSFNPPPLSQVYRYSDIVKANPNLDPERSDSFEIGLKKEWNTKTTLNVSGFYVKTKDKIKYVTYYDRNGDVDYKMYNNVDLETRRGVELEVRHKLSSKWSVFGNYTWQMGRIKHKELPNTNTNEYTEVNYDIPKHIFHAGLEYTSGKWNALWDTQYVSRRQSVDDITGQYGSEDSYFISNIAMNYKFSKEATLQFGIQNVFNRIFFNDEATAGRTYSASMKFKF</sequence>
<dbReference type="Gene3D" id="2.170.130.10">
    <property type="entry name" value="TonB-dependent receptor, plug domain"/>
    <property type="match status" value="1"/>
</dbReference>
<dbReference type="GO" id="GO:0015344">
    <property type="term" value="F:siderophore uptake transmembrane transporter activity"/>
    <property type="evidence" value="ECO:0007669"/>
    <property type="project" value="TreeGrafter"/>
</dbReference>
<dbReference type="SUPFAM" id="SSF56935">
    <property type="entry name" value="Porins"/>
    <property type="match status" value="1"/>
</dbReference>
<dbReference type="PANTHER" id="PTHR30069">
    <property type="entry name" value="TONB-DEPENDENT OUTER MEMBRANE RECEPTOR"/>
    <property type="match status" value="1"/>
</dbReference>
<evidence type="ECO:0000256" key="12">
    <source>
        <dbReference type="SAM" id="MobiDB-lite"/>
    </source>
</evidence>
<evidence type="ECO:0000256" key="4">
    <source>
        <dbReference type="ARBA" id="ARBA00022692"/>
    </source>
</evidence>